<proteinExistence type="inferred from homology"/>
<dbReference type="Proteomes" id="UP000826616">
    <property type="component" value="Chromosome"/>
</dbReference>
<comment type="cofactor">
    <cofactor evidence="8">
        <name>Mg(2+)</name>
        <dbReference type="ChEBI" id="CHEBI:18420"/>
    </cofactor>
</comment>
<evidence type="ECO:0000256" key="1">
    <source>
        <dbReference type="ARBA" id="ARBA00022516"/>
    </source>
</evidence>
<dbReference type="InterPro" id="IPR002582">
    <property type="entry name" value="ACPS"/>
</dbReference>
<keyword evidence="4 8" id="KW-0276">Fatty acid metabolism</keyword>
<feature type="domain" description="4'-phosphopantetheinyl transferase" evidence="9">
    <location>
        <begin position="4"/>
        <end position="122"/>
    </location>
</feature>
<dbReference type="HAMAP" id="MF_00101">
    <property type="entry name" value="AcpS"/>
    <property type="match status" value="1"/>
</dbReference>
<accession>A0A1G8D2X6</accession>
<evidence type="ECO:0000259" key="9">
    <source>
        <dbReference type="Pfam" id="PF01648"/>
    </source>
</evidence>
<keyword evidence="5 8" id="KW-0460">Magnesium</keyword>
<comment type="catalytic activity">
    <reaction evidence="8">
        <text>apo-[ACP] + CoA = holo-[ACP] + adenosine 3',5'-bisphosphate + H(+)</text>
        <dbReference type="Rhea" id="RHEA:12068"/>
        <dbReference type="Rhea" id="RHEA-COMP:9685"/>
        <dbReference type="Rhea" id="RHEA-COMP:9690"/>
        <dbReference type="ChEBI" id="CHEBI:15378"/>
        <dbReference type="ChEBI" id="CHEBI:29999"/>
        <dbReference type="ChEBI" id="CHEBI:57287"/>
        <dbReference type="ChEBI" id="CHEBI:58343"/>
        <dbReference type="ChEBI" id="CHEBI:64479"/>
        <dbReference type="EC" id="2.7.8.7"/>
    </reaction>
</comment>
<evidence type="ECO:0000313" key="10">
    <source>
        <dbReference type="EMBL" id="QYY43163.1"/>
    </source>
</evidence>
<keyword evidence="7 8" id="KW-0275">Fatty acid biosynthesis</keyword>
<dbReference type="NCBIfam" id="TIGR00516">
    <property type="entry name" value="acpS"/>
    <property type="match status" value="1"/>
</dbReference>
<evidence type="ECO:0000256" key="5">
    <source>
        <dbReference type="ARBA" id="ARBA00022842"/>
    </source>
</evidence>
<protein>
    <recommendedName>
        <fullName evidence="8">Holo-[acyl-carrier-protein] synthase</fullName>
        <shortName evidence="8">Holo-ACP synthase</shortName>
        <ecNumber evidence="8">2.7.8.7</ecNumber>
    </recommendedName>
    <alternativeName>
        <fullName evidence="8">4'-phosphopantetheinyl transferase AcpS</fullName>
    </alternativeName>
</protein>
<dbReference type="GO" id="GO:0006633">
    <property type="term" value="P:fatty acid biosynthetic process"/>
    <property type="evidence" value="ECO:0007669"/>
    <property type="project" value="UniProtKB-UniRule"/>
</dbReference>
<dbReference type="SUPFAM" id="SSF56214">
    <property type="entry name" value="4'-phosphopantetheinyl transferase"/>
    <property type="match status" value="1"/>
</dbReference>
<dbReference type="EMBL" id="FNDE01000030">
    <property type="protein sequence ID" value="SDH52086.1"/>
    <property type="molecule type" value="Genomic_DNA"/>
</dbReference>
<comment type="function">
    <text evidence="8">Transfers the 4'-phosphopantetheine moiety from coenzyme A to a Ser of acyl-carrier-protein.</text>
</comment>
<dbReference type="InterPro" id="IPR004568">
    <property type="entry name" value="Ppantetheine-prot_Trfase_dom"/>
</dbReference>
<keyword evidence="6 8" id="KW-0443">Lipid metabolism</keyword>
<evidence type="ECO:0000313" key="13">
    <source>
        <dbReference type="Proteomes" id="UP000826616"/>
    </source>
</evidence>
<dbReference type="Gene3D" id="3.90.470.20">
    <property type="entry name" value="4'-phosphopantetheinyl transferase domain"/>
    <property type="match status" value="1"/>
</dbReference>
<reference evidence="10 13" key="2">
    <citation type="submission" date="2021-08" db="EMBL/GenBank/DDBJ databases">
        <title>Complete genome sequence of the strain Aneurinibacillus thermoaerophilus CCM 8960.</title>
        <authorList>
            <person name="Musilova J."/>
            <person name="Kourilova X."/>
            <person name="Pernicova I."/>
            <person name="Bezdicek M."/>
            <person name="Lengerova M."/>
            <person name="Obruca S."/>
            <person name="Sedlar K."/>
        </authorList>
    </citation>
    <scope>NUCLEOTIDE SEQUENCE [LARGE SCALE GENOMIC DNA]</scope>
    <source>
        <strain evidence="10 13">CCM 8960</strain>
    </source>
</reference>
<organism evidence="11 12">
    <name type="scientific">Aneurinibacillus thermoaerophilus</name>
    <dbReference type="NCBI Taxonomy" id="143495"/>
    <lineage>
        <taxon>Bacteria</taxon>
        <taxon>Bacillati</taxon>
        <taxon>Bacillota</taxon>
        <taxon>Bacilli</taxon>
        <taxon>Bacillales</taxon>
        <taxon>Paenibacillaceae</taxon>
        <taxon>Aneurinibacillus group</taxon>
        <taxon>Aneurinibacillus</taxon>
    </lineage>
</organism>
<comment type="similarity">
    <text evidence="8">Belongs to the P-Pant transferase superfamily. AcpS family.</text>
</comment>
<dbReference type="InterPro" id="IPR008278">
    <property type="entry name" value="4-PPantetheinyl_Trfase_dom"/>
</dbReference>
<dbReference type="EC" id="2.7.8.7" evidence="8"/>
<keyword evidence="1 8" id="KW-0444">Lipid biosynthesis</keyword>
<dbReference type="GO" id="GO:0000287">
    <property type="term" value="F:magnesium ion binding"/>
    <property type="evidence" value="ECO:0007669"/>
    <property type="project" value="UniProtKB-UniRule"/>
</dbReference>
<evidence type="ECO:0000256" key="4">
    <source>
        <dbReference type="ARBA" id="ARBA00022832"/>
    </source>
</evidence>
<evidence type="ECO:0000256" key="2">
    <source>
        <dbReference type="ARBA" id="ARBA00022679"/>
    </source>
</evidence>
<dbReference type="OrthoDB" id="517356at2"/>
<keyword evidence="13" id="KW-1185">Reference proteome</keyword>
<reference evidence="11 12" key="1">
    <citation type="submission" date="2016-10" db="EMBL/GenBank/DDBJ databases">
        <authorList>
            <person name="de Groot N.N."/>
        </authorList>
    </citation>
    <scope>NUCLEOTIDE SEQUENCE [LARGE SCALE GENOMIC DNA]</scope>
    <source>
        <strain evidence="11 12">L 420-91</strain>
    </source>
</reference>
<keyword evidence="8" id="KW-0963">Cytoplasm</keyword>
<sequence length="127" mass="14301">MIIGMGIDIVELDRIRKILARQEKSFLNRIFTEREIGYIPEAKARRAEFVAGRYAAKEAIAKALGTGIGKRFSFRDAEIIPENGGRPIVVIRSSFLHDITGYSECCCHLSISHSEQYAVAQCILEKR</sequence>
<evidence type="ECO:0000256" key="3">
    <source>
        <dbReference type="ARBA" id="ARBA00022723"/>
    </source>
</evidence>
<gene>
    <name evidence="8 10" type="primary">acpS</name>
    <name evidence="10" type="ORF">K3F53_02295</name>
    <name evidence="11" type="ORF">SAMN04489735_10304</name>
</gene>
<evidence type="ECO:0000313" key="12">
    <source>
        <dbReference type="Proteomes" id="UP000198956"/>
    </source>
</evidence>
<dbReference type="Proteomes" id="UP000198956">
    <property type="component" value="Unassembled WGS sequence"/>
</dbReference>
<dbReference type="GO" id="GO:0008897">
    <property type="term" value="F:holo-[acyl-carrier-protein] synthase activity"/>
    <property type="evidence" value="ECO:0007669"/>
    <property type="project" value="UniProtKB-UniRule"/>
</dbReference>
<name>A0A1G8D2X6_ANETH</name>
<keyword evidence="2 8" id="KW-0808">Transferase</keyword>
<evidence type="ECO:0000256" key="7">
    <source>
        <dbReference type="ARBA" id="ARBA00023160"/>
    </source>
</evidence>
<dbReference type="EMBL" id="CP080764">
    <property type="protein sequence ID" value="QYY43163.1"/>
    <property type="molecule type" value="Genomic_DNA"/>
</dbReference>
<dbReference type="AlphaFoldDB" id="A0A1G8D2X6"/>
<dbReference type="NCBIfam" id="TIGR00556">
    <property type="entry name" value="pantethn_trn"/>
    <property type="match status" value="1"/>
</dbReference>
<evidence type="ECO:0000256" key="6">
    <source>
        <dbReference type="ARBA" id="ARBA00023098"/>
    </source>
</evidence>
<dbReference type="Pfam" id="PF01648">
    <property type="entry name" value="ACPS"/>
    <property type="match status" value="1"/>
</dbReference>
<keyword evidence="3 8" id="KW-0479">Metal-binding</keyword>
<comment type="subcellular location">
    <subcellularLocation>
        <location evidence="8">Cytoplasm</location>
    </subcellularLocation>
</comment>
<dbReference type="GeneID" id="97140189"/>
<evidence type="ECO:0000313" key="11">
    <source>
        <dbReference type="EMBL" id="SDH52086.1"/>
    </source>
</evidence>
<feature type="binding site" evidence="8">
    <location>
        <position position="58"/>
    </location>
    <ligand>
        <name>Mg(2+)</name>
        <dbReference type="ChEBI" id="CHEBI:18420"/>
    </ligand>
</feature>
<evidence type="ECO:0000256" key="8">
    <source>
        <dbReference type="HAMAP-Rule" id="MF_00101"/>
    </source>
</evidence>
<dbReference type="InterPro" id="IPR037143">
    <property type="entry name" value="4-PPantetheinyl_Trfase_dom_sf"/>
</dbReference>
<dbReference type="GO" id="GO:0005737">
    <property type="term" value="C:cytoplasm"/>
    <property type="evidence" value="ECO:0007669"/>
    <property type="project" value="UniProtKB-SubCell"/>
</dbReference>
<dbReference type="RefSeq" id="WP_057899981.1">
    <property type="nucleotide sequence ID" value="NZ_CP080764.1"/>
</dbReference>
<feature type="binding site" evidence="8">
    <location>
        <position position="8"/>
    </location>
    <ligand>
        <name>Mg(2+)</name>
        <dbReference type="ChEBI" id="CHEBI:18420"/>
    </ligand>
</feature>